<dbReference type="SUPFAM" id="SSF52980">
    <property type="entry name" value="Restriction endonuclease-like"/>
    <property type="match status" value="1"/>
</dbReference>
<gene>
    <name evidence="3" type="ORF">A3D34_03670</name>
</gene>
<evidence type="ECO:0000256" key="2">
    <source>
        <dbReference type="HAMAP-Rule" id="MF_00048"/>
    </source>
</evidence>
<dbReference type="InterPro" id="IPR011856">
    <property type="entry name" value="tRNA_endonuc-like_dom_sf"/>
</dbReference>
<dbReference type="AlphaFoldDB" id="A0A1G2HX30"/>
<dbReference type="CDD" id="cd20736">
    <property type="entry name" value="PoNe_Nuclease"/>
    <property type="match status" value="1"/>
</dbReference>
<dbReference type="InterPro" id="IPR003509">
    <property type="entry name" value="UPF0102_YraN-like"/>
</dbReference>
<dbReference type="Gene3D" id="3.40.1350.10">
    <property type="match status" value="1"/>
</dbReference>
<dbReference type="EMBL" id="MHOQ01000022">
    <property type="protein sequence ID" value="OGZ66781.1"/>
    <property type="molecule type" value="Genomic_DNA"/>
</dbReference>
<accession>A0A1G2HX30</accession>
<comment type="similarity">
    <text evidence="1 2">Belongs to the UPF0102 family.</text>
</comment>
<dbReference type="Proteomes" id="UP000179183">
    <property type="component" value="Unassembled WGS sequence"/>
</dbReference>
<comment type="caution">
    <text evidence="3">The sequence shown here is derived from an EMBL/GenBank/DDBJ whole genome shotgun (WGS) entry which is preliminary data.</text>
</comment>
<name>A0A1G2HX30_9BACT</name>
<dbReference type="Pfam" id="PF02021">
    <property type="entry name" value="UPF0102"/>
    <property type="match status" value="1"/>
</dbReference>
<proteinExistence type="inferred from homology"/>
<dbReference type="InterPro" id="IPR011335">
    <property type="entry name" value="Restrct_endonuc-II-like"/>
</dbReference>
<dbReference type="PANTHER" id="PTHR34039">
    <property type="entry name" value="UPF0102 PROTEIN YRAN"/>
    <property type="match status" value="1"/>
</dbReference>
<protein>
    <recommendedName>
        <fullName evidence="2">UPF0102 protein A3D34_03670</fullName>
    </recommendedName>
</protein>
<dbReference type="GO" id="GO:0003676">
    <property type="term" value="F:nucleic acid binding"/>
    <property type="evidence" value="ECO:0007669"/>
    <property type="project" value="InterPro"/>
</dbReference>
<dbReference type="PANTHER" id="PTHR34039:SF1">
    <property type="entry name" value="UPF0102 PROTEIN YRAN"/>
    <property type="match status" value="1"/>
</dbReference>
<reference evidence="3 4" key="1">
    <citation type="journal article" date="2016" name="Nat. Commun.">
        <title>Thousands of microbial genomes shed light on interconnected biogeochemical processes in an aquifer system.</title>
        <authorList>
            <person name="Anantharaman K."/>
            <person name="Brown C.T."/>
            <person name="Hug L.A."/>
            <person name="Sharon I."/>
            <person name="Castelle C.J."/>
            <person name="Probst A.J."/>
            <person name="Thomas B.C."/>
            <person name="Singh A."/>
            <person name="Wilkins M.J."/>
            <person name="Karaoz U."/>
            <person name="Brodie E.L."/>
            <person name="Williams K.H."/>
            <person name="Hubbard S.S."/>
            <person name="Banfield J.F."/>
        </authorList>
    </citation>
    <scope>NUCLEOTIDE SEQUENCE [LARGE SCALE GENOMIC DNA]</scope>
</reference>
<evidence type="ECO:0000313" key="3">
    <source>
        <dbReference type="EMBL" id="OGZ66781.1"/>
    </source>
</evidence>
<sequence>MNTKELGDLGERIACEYLVKKGFKIVGKNYRISFGEIDIIAKKRWRLFKNDKTIHFIEVKTIIGNNNSFFPEERVDYKKQRKLKNLAQIWMEKNNLSENCPYQIDIIGISVNEITRNAKLHYFPNAVGEI</sequence>
<dbReference type="HAMAP" id="MF_00048">
    <property type="entry name" value="UPF0102"/>
    <property type="match status" value="1"/>
</dbReference>
<evidence type="ECO:0000256" key="1">
    <source>
        <dbReference type="ARBA" id="ARBA00006738"/>
    </source>
</evidence>
<organism evidence="3 4">
    <name type="scientific">Candidatus Staskawiczbacteria bacterium RIFCSPHIGHO2_02_FULL_33_16</name>
    <dbReference type="NCBI Taxonomy" id="1802204"/>
    <lineage>
        <taxon>Bacteria</taxon>
        <taxon>Candidatus Staskawicziibacteriota</taxon>
    </lineage>
</organism>
<evidence type="ECO:0000313" key="4">
    <source>
        <dbReference type="Proteomes" id="UP000179183"/>
    </source>
</evidence>